<keyword evidence="3" id="KW-1185">Reference proteome</keyword>
<protein>
    <submittedName>
        <fullName evidence="2">Uncharacterized protein</fullName>
    </submittedName>
</protein>
<organism evidence="2 3">
    <name type="scientific">Trichoplax adhaerens</name>
    <name type="common">Trichoplax reptans</name>
    <dbReference type="NCBI Taxonomy" id="10228"/>
    <lineage>
        <taxon>Eukaryota</taxon>
        <taxon>Metazoa</taxon>
        <taxon>Placozoa</taxon>
        <taxon>Uniplacotomia</taxon>
        <taxon>Trichoplacea</taxon>
        <taxon>Trichoplacidae</taxon>
        <taxon>Trichoplax</taxon>
    </lineage>
</organism>
<evidence type="ECO:0000313" key="2">
    <source>
        <dbReference type="EMBL" id="EDV23914.1"/>
    </source>
</evidence>
<dbReference type="SUPFAM" id="SSF81321">
    <property type="entry name" value="Family A G protein-coupled receptor-like"/>
    <property type="match status" value="1"/>
</dbReference>
<dbReference type="EMBL" id="DS985246">
    <property type="protein sequence ID" value="EDV23914.1"/>
    <property type="molecule type" value="Genomic_DNA"/>
</dbReference>
<dbReference type="KEGG" id="tad:TRIADDRAFT_57620"/>
<keyword evidence="1" id="KW-0472">Membrane</keyword>
<dbReference type="RefSeq" id="XP_002113440.1">
    <property type="nucleotide sequence ID" value="XM_002113404.1"/>
</dbReference>
<sequence>MAVDKDVVHCYMIDQISRDPVRFRKKYYKKAIVVSWILTVTLMALNVGKFLFPYEKADCSKTQIYVAAAIVALSCKAPLAIIEIIPPYETSTSINSHRIIILHLAAMATALINPVLYYIFDENYRKKCCYKPQSLDRYRQPDLKLAELDLPDSTCEIAV</sequence>
<dbReference type="Gene3D" id="1.20.1070.10">
    <property type="entry name" value="Rhodopsin 7-helix transmembrane proteins"/>
    <property type="match status" value="1"/>
</dbReference>
<dbReference type="CTD" id="6754653"/>
<feature type="transmembrane region" description="Helical" evidence="1">
    <location>
        <begin position="31"/>
        <end position="52"/>
    </location>
</feature>
<dbReference type="HOGENOM" id="CLU_1663047_0_0_1"/>
<name>B3RZY6_TRIAD</name>
<dbReference type="AlphaFoldDB" id="B3RZY6"/>
<keyword evidence="1" id="KW-1133">Transmembrane helix</keyword>
<dbReference type="GeneID" id="6754653"/>
<proteinExistence type="predicted"/>
<evidence type="ECO:0000256" key="1">
    <source>
        <dbReference type="SAM" id="Phobius"/>
    </source>
</evidence>
<accession>B3RZY6</accession>
<dbReference type="Proteomes" id="UP000009022">
    <property type="component" value="Unassembled WGS sequence"/>
</dbReference>
<reference evidence="2 3" key="1">
    <citation type="journal article" date="2008" name="Nature">
        <title>The Trichoplax genome and the nature of placozoans.</title>
        <authorList>
            <person name="Srivastava M."/>
            <person name="Begovic E."/>
            <person name="Chapman J."/>
            <person name="Putnam N.H."/>
            <person name="Hellsten U."/>
            <person name="Kawashima T."/>
            <person name="Kuo A."/>
            <person name="Mitros T."/>
            <person name="Salamov A."/>
            <person name="Carpenter M.L."/>
            <person name="Signorovitch A.Y."/>
            <person name="Moreno M.A."/>
            <person name="Kamm K."/>
            <person name="Grimwood J."/>
            <person name="Schmutz J."/>
            <person name="Shapiro H."/>
            <person name="Grigoriev I.V."/>
            <person name="Buss L.W."/>
            <person name="Schierwater B."/>
            <person name="Dellaporta S.L."/>
            <person name="Rokhsar D.S."/>
        </authorList>
    </citation>
    <scope>NUCLEOTIDE SEQUENCE [LARGE SCALE GENOMIC DNA]</scope>
    <source>
        <strain evidence="2 3">Grell-BS-1999</strain>
    </source>
</reference>
<dbReference type="InParanoid" id="B3RZY6"/>
<keyword evidence="1" id="KW-0812">Transmembrane</keyword>
<evidence type="ECO:0000313" key="3">
    <source>
        <dbReference type="Proteomes" id="UP000009022"/>
    </source>
</evidence>
<feature type="transmembrane region" description="Helical" evidence="1">
    <location>
        <begin position="100"/>
        <end position="120"/>
    </location>
</feature>
<feature type="transmembrane region" description="Helical" evidence="1">
    <location>
        <begin position="64"/>
        <end position="88"/>
    </location>
</feature>
<gene>
    <name evidence="2" type="ORF">TRIADDRAFT_57620</name>
</gene>